<dbReference type="SUPFAM" id="SSF56954">
    <property type="entry name" value="Outer membrane efflux proteins (OEP)"/>
    <property type="match status" value="1"/>
</dbReference>
<evidence type="ECO:0000313" key="1">
    <source>
        <dbReference type="EMBL" id="MCZ6160683.1"/>
    </source>
</evidence>
<proteinExistence type="predicted"/>
<dbReference type="GO" id="GO:0015562">
    <property type="term" value="F:efflux transmembrane transporter activity"/>
    <property type="evidence" value="ECO:0007669"/>
    <property type="project" value="InterPro"/>
</dbReference>
<organism evidence="1 2">
    <name type="scientific">Campylobacter ureolyticus</name>
    <dbReference type="NCBI Taxonomy" id="827"/>
    <lineage>
        <taxon>Bacteria</taxon>
        <taxon>Pseudomonadati</taxon>
        <taxon>Campylobacterota</taxon>
        <taxon>Epsilonproteobacteria</taxon>
        <taxon>Campylobacterales</taxon>
        <taxon>Campylobacteraceae</taxon>
        <taxon>Campylobacter</taxon>
    </lineage>
</organism>
<gene>
    <name evidence="1" type="ORF">O6B32_09395</name>
</gene>
<dbReference type="RefSeq" id="WP_269485198.1">
    <property type="nucleotide sequence ID" value="NZ_JAPXGO010000018.1"/>
</dbReference>
<name>A0A9Q4KJA7_9BACT</name>
<sequence length="135" mass="15814">KRHGYRVGLSFYLSLFDGGKKKARIKDKEINKEKILLRKEEAKLKYEKDIADLELFLSKEDSFNKILKELKEISKNSYNMQEALNKAKESSKIEVLNSYVVLLKKEMSYKEHLLKAGYFINKANIMSGINECKSW</sequence>
<dbReference type="EMBL" id="JAPXGO010000018">
    <property type="protein sequence ID" value="MCZ6160683.1"/>
    <property type="molecule type" value="Genomic_DNA"/>
</dbReference>
<feature type="non-terminal residue" evidence="1">
    <location>
        <position position="1"/>
    </location>
</feature>
<accession>A0A9Q4KJA7</accession>
<comment type="caution">
    <text evidence="1">The sequence shown here is derived from an EMBL/GenBank/DDBJ whole genome shotgun (WGS) entry which is preliminary data.</text>
</comment>
<dbReference type="Gene3D" id="1.20.1600.10">
    <property type="entry name" value="Outer membrane efflux proteins (OEP)"/>
    <property type="match status" value="1"/>
</dbReference>
<dbReference type="Proteomes" id="UP001075225">
    <property type="component" value="Unassembled WGS sequence"/>
</dbReference>
<evidence type="ECO:0000313" key="2">
    <source>
        <dbReference type="Proteomes" id="UP001075225"/>
    </source>
</evidence>
<protein>
    <submittedName>
        <fullName evidence="1">TolC family protein</fullName>
    </submittedName>
</protein>
<reference evidence="1" key="1">
    <citation type="submission" date="2022-12" db="EMBL/GenBank/DDBJ databases">
        <title>Species Delineation and Comparative Genomics within the Campylobacter ureolyticus Complex.</title>
        <authorList>
            <person name="Maki J."/>
            <person name="Howard M."/>
            <person name="Connelly S."/>
            <person name="Hardy D.J."/>
            <person name="Cameron A."/>
        </authorList>
    </citation>
    <scope>NUCLEOTIDE SEQUENCE</scope>
    <source>
        <strain evidence="1">URMC_787</strain>
    </source>
</reference>
<dbReference type="AlphaFoldDB" id="A0A9Q4KJA7"/>